<name>A0A2T7NB07_POMCA</name>
<feature type="transmembrane region" description="Helical" evidence="5">
    <location>
        <begin position="125"/>
        <end position="143"/>
    </location>
</feature>
<keyword evidence="2 5" id="KW-0812">Transmembrane</keyword>
<evidence type="ECO:0000256" key="1">
    <source>
        <dbReference type="ARBA" id="ARBA00004370"/>
    </source>
</evidence>
<keyword evidence="4 5" id="KW-0472">Membrane</keyword>
<keyword evidence="8" id="KW-1185">Reference proteome</keyword>
<evidence type="ECO:0000256" key="4">
    <source>
        <dbReference type="ARBA" id="ARBA00023136"/>
    </source>
</evidence>
<organism evidence="7 8">
    <name type="scientific">Pomacea canaliculata</name>
    <name type="common">Golden apple snail</name>
    <dbReference type="NCBI Taxonomy" id="400727"/>
    <lineage>
        <taxon>Eukaryota</taxon>
        <taxon>Metazoa</taxon>
        <taxon>Spiralia</taxon>
        <taxon>Lophotrochozoa</taxon>
        <taxon>Mollusca</taxon>
        <taxon>Gastropoda</taxon>
        <taxon>Caenogastropoda</taxon>
        <taxon>Architaenioglossa</taxon>
        <taxon>Ampullarioidea</taxon>
        <taxon>Ampullariidae</taxon>
        <taxon>Pomacea</taxon>
    </lineage>
</organism>
<evidence type="ECO:0000256" key="3">
    <source>
        <dbReference type="ARBA" id="ARBA00022989"/>
    </source>
</evidence>
<dbReference type="EMBL" id="PZQS01000014">
    <property type="protein sequence ID" value="PVD18356.1"/>
    <property type="molecule type" value="Genomic_DNA"/>
</dbReference>
<keyword evidence="3 5" id="KW-1133">Transmembrane helix</keyword>
<evidence type="ECO:0000256" key="5">
    <source>
        <dbReference type="SAM" id="Phobius"/>
    </source>
</evidence>
<dbReference type="GO" id="GO:0004930">
    <property type="term" value="F:G protein-coupled receptor activity"/>
    <property type="evidence" value="ECO:0007669"/>
    <property type="project" value="InterPro"/>
</dbReference>
<feature type="transmembrane region" description="Helical" evidence="5">
    <location>
        <begin position="320"/>
        <end position="339"/>
    </location>
</feature>
<comment type="caution">
    <text evidence="7">The sequence shown here is derived from an EMBL/GenBank/DDBJ whole genome shotgun (WGS) entry which is preliminary data.</text>
</comment>
<feature type="transmembrane region" description="Helical" evidence="5">
    <location>
        <begin position="40"/>
        <end position="62"/>
    </location>
</feature>
<protein>
    <recommendedName>
        <fullName evidence="6">G-protein coupled receptors family 1 profile domain-containing protein</fullName>
    </recommendedName>
</protein>
<comment type="subcellular location">
    <subcellularLocation>
        <location evidence="1">Membrane</location>
    </subcellularLocation>
</comment>
<reference evidence="7 8" key="1">
    <citation type="submission" date="2018-04" db="EMBL/GenBank/DDBJ databases">
        <title>The genome of golden apple snail Pomacea canaliculata provides insight into stress tolerance and invasive adaptation.</title>
        <authorList>
            <person name="Liu C."/>
            <person name="Liu B."/>
            <person name="Ren Y."/>
            <person name="Zhang Y."/>
            <person name="Wang H."/>
            <person name="Li S."/>
            <person name="Jiang F."/>
            <person name="Yin L."/>
            <person name="Zhang G."/>
            <person name="Qian W."/>
            <person name="Fan W."/>
        </authorList>
    </citation>
    <scope>NUCLEOTIDE SEQUENCE [LARGE SCALE GENOMIC DNA]</scope>
    <source>
        <strain evidence="7">SZHN2017</strain>
        <tissue evidence="7">Muscle</tissue>
    </source>
</reference>
<evidence type="ECO:0000259" key="6">
    <source>
        <dbReference type="PROSITE" id="PS50262"/>
    </source>
</evidence>
<dbReference type="InterPro" id="IPR000276">
    <property type="entry name" value="GPCR_Rhodpsn"/>
</dbReference>
<dbReference type="PANTHER" id="PTHR46641">
    <property type="entry name" value="FMRFAMIDE RECEPTOR-RELATED"/>
    <property type="match status" value="1"/>
</dbReference>
<feature type="transmembrane region" description="Helical" evidence="5">
    <location>
        <begin position="69"/>
        <end position="86"/>
    </location>
</feature>
<dbReference type="PROSITE" id="PS50262">
    <property type="entry name" value="G_PROTEIN_RECEP_F1_2"/>
    <property type="match status" value="1"/>
</dbReference>
<gene>
    <name evidence="7" type="ORF">C0Q70_20905</name>
</gene>
<dbReference type="Gene3D" id="1.20.1070.10">
    <property type="entry name" value="Rhodopsin 7-helix transmembrane proteins"/>
    <property type="match status" value="1"/>
</dbReference>
<dbReference type="GO" id="GO:0016020">
    <property type="term" value="C:membrane"/>
    <property type="evidence" value="ECO:0007669"/>
    <property type="project" value="UniProtKB-SubCell"/>
</dbReference>
<proteinExistence type="predicted"/>
<evidence type="ECO:0000256" key="2">
    <source>
        <dbReference type="ARBA" id="ARBA00022692"/>
    </source>
</evidence>
<sequence>MAPPATLKLGTSVSLQGQEASADLVTEAAVALVKKITNCYVLPMIGVLGIVGNVLSLVVLAAQDRQQPMNIPLMGLAVSGMAYLFTRNIDLGGCILKDTDAQAADDFYTITQAHALWLSVLFSRITNALTASIAWGRCLVVWYPLKARAWVTTRALCVTTSAIYVTTTIAHVPLFLRNEVIWVQLETTINGQKTNVTVARLQPTAFSIENRYWLGTYKDMLLNVLFRLLPMVVVSFCTALILLSLKRQQQWRLTALAASGGSGGKSHIMREARLTITMVWLCCVFIVCSFPGLCLFTTRLVKPEFDFYGTFSNVFEITTASNSVLEAINSAVFLVYVATGDNFLKKCKRSFLTLHTAASCCHRPAPRSEIAICTSNALPANEMFAGNRY</sequence>
<dbReference type="AlphaFoldDB" id="A0A2T7NB07"/>
<dbReference type="Pfam" id="PF00001">
    <property type="entry name" value="7tm_1"/>
    <property type="match status" value="1"/>
</dbReference>
<dbReference type="PANTHER" id="PTHR46641:SF2">
    <property type="entry name" value="FMRFAMIDE RECEPTOR"/>
    <property type="match status" value="1"/>
</dbReference>
<dbReference type="InterPro" id="IPR052954">
    <property type="entry name" value="GPCR-Ligand_Int"/>
</dbReference>
<dbReference type="OrthoDB" id="6158692at2759"/>
<feature type="transmembrane region" description="Helical" evidence="5">
    <location>
        <begin position="274"/>
        <end position="300"/>
    </location>
</feature>
<dbReference type="InterPro" id="IPR017452">
    <property type="entry name" value="GPCR_Rhodpsn_7TM"/>
</dbReference>
<dbReference type="Proteomes" id="UP000245119">
    <property type="component" value="Linkage Group LG14"/>
</dbReference>
<feature type="domain" description="G-protein coupled receptors family 1 profile" evidence="6">
    <location>
        <begin position="52"/>
        <end position="333"/>
    </location>
</feature>
<dbReference type="OMA" id="RSEIAIC"/>
<feature type="transmembrane region" description="Helical" evidence="5">
    <location>
        <begin position="224"/>
        <end position="245"/>
    </location>
</feature>
<dbReference type="SUPFAM" id="SSF81321">
    <property type="entry name" value="Family A G protein-coupled receptor-like"/>
    <property type="match status" value="1"/>
</dbReference>
<evidence type="ECO:0000313" key="8">
    <source>
        <dbReference type="Proteomes" id="UP000245119"/>
    </source>
</evidence>
<accession>A0A2T7NB07</accession>
<feature type="transmembrane region" description="Helical" evidence="5">
    <location>
        <begin position="155"/>
        <end position="176"/>
    </location>
</feature>
<evidence type="ECO:0000313" key="7">
    <source>
        <dbReference type="EMBL" id="PVD18356.1"/>
    </source>
</evidence>